<evidence type="ECO:0000313" key="3">
    <source>
        <dbReference type="EMBL" id="MFC6954574.1"/>
    </source>
</evidence>
<dbReference type="EMBL" id="JBHSXN010000003">
    <property type="protein sequence ID" value="MFC6954574.1"/>
    <property type="molecule type" value="Genomic_DNA"/>
</dbReference>
<dbReference type="InterPro" id="IPR020904">
    <property type="entry name" value="Sc_DH/Rdtase_CS"/>
</dbReference>
<dbReference type="SUPFAM" id="SSF51735">
    <property type="entry name" value="NAD(P)-binding Rossmann-fold domains"/>
    <property type="match status" value="1"/>
</dbReference>
<name>A0ABD5VGQ5_9EURY</name>
<dbReference type="PANTHER" id="PTHR43000">
    <property type="entry name" value="DTDP-D-GLUCOSE 4,6-DEHYDRATASE-RELATED"/>
    <property type="match status" value="1"/>
</dbReference>
<evidence type="ECO:0000313" key="4">
    <source>
        <dbReference type="Proteomes" id="UP001596395"/>
    </source>
</evidence>
<proteinExistence type="inferred from homology"/>
<reference evidence="3 4" key="1">
    <citation type="journal article" date="2019" name="Int. J. Syst. Evol. Microbiol.">
        <title>The Global Catalogue of Microorganisms (GCM) 10K type strain sequencing project: providing services to taxonomists for standard genome sequencing and annotation.</title>
        <authorList>
            <consortium name="The Broad Institute Genomics Platform"/>
            <consortium name="The Broad Institute Genome Sequencing Center for Infectious Disease"/>
            <person name="Wu L."/>
            <person name="Ma J."/>
        </authorList>
    </citation>
    <scope>NUCLEOTIDE SEQUENCE [LARGE SCALE GENOMIC DNA]</scope>
    <source>
        <strain evidence="3 4">GX26</strain>
    </source>
</reference>
<dbReference type="InterPro" id="IPR036291">
    <property type="entry name" value="NAD(P)-bd_dom_sf"/>
</dbReference>
<gene>
    <name evidence="3" type="ORF">ACFQGB_17045</name>
</gene>
<dbReference type="Pfam" id="PF01370">
    <property type="entry name" value="Epimerase"/>
    <property type="match status" value="1"/>
</dbReference>
<comment type="similarity">
    <text evidence="1">Belongs to the NAD(P)-dependent epimerase/dehydratase family.</text>
</comment>
<accession>A0ABD5VGQ5</accession>
<dbReference type="PROSITE" id="PS00061">
    <property type="entry name" value="ADH_SHORT"/>
    <property type="match status" value="1"/>
</dbReference>
<dbReference type="RefSeq" id="WP_336351518.1">
    <property type="nucleotide sequence ID" value="NZ_JAZAQL010000003.1"/>
</dbReference>
<dbReference type="Gene3D" id="3.40.50.720">
    <property type="entry name" value="NAD(P)-binding Rossmann-like Domain"/>
    <property type="match status" value="1"/>
</dbReference>
<sequence length="315" mass="32964">MTHDTPTLDADSPLRGARILVTGGAGFIGSHLVDLLAPHADVHVLDDCSTGNERSVHDDATLTVGTVTDRALVDELTDAVDYVFHLAAIPSVPATLDAPTETLDVNTTATAYLLERAAAQDARLVLASSAAVYGRPSQLPISETEPTTPRSPYGISKLAADQYVRGYADWYDCDAVALRFFNVYGPGQRDGVVPSFIARARAGDALVVHGDGSQTRDFVHVIDVVRALVAAATTPATGNAFNVGTGTTTSVVELARLVSDLAPESVPVVHDDPRPADIQDSCADTTTARDELGFEATISLSDGLASLVGRTLAAD</sequence>
<dbReference type="PRINTS" id="PR01713">
    <property type="entry name" value="NUCEPIMERASE"/>
</dbReference>
<organism evidence="3 4">
    <name type="scientific">Halorubellus litoreus</name>
    <dbReference type="NCBI Taxonomy" id="755308"/>
    <lineage>
        <taxon>Archaea</taxon>
        <taxon>Methanobacteriati</taxon>
        <taxon>Methanobacteriota</taxon>
        <taxon>Stenosarchaea group</taxon>
        <taxon>Halobacteria</taxon>
        <taxon>Halobacteriales</taxon>
        <taxon>Halorubellaceae</taxon>
        <taxon>Halorubellus</taxon>
    </lineage>
</organism>
<dbReference type="Proteomes" id="UP001596395">
    <property type="component" value="Unassembled WGS sequence"/>
</dbReference>
<comment type="caution">
    <text evidence="3">The sequence shown here is derived from an EMBL/GenBank/DDBJ whole genome shotgun (WGS) entry which is preliminary data.</text>
</comment>
<evidence type="ECO:0000259" key="2">
    <source>
        <dbReference type="Pfam" id="PF01370"/>
    </source>
</evidence>
<evidence type="ECO:0000256" key="1">
    <source>
        <dbReference type="ARBA" id="ARBA00007637"/>
    </source>
</evidence>
<dbReference type="AlphaFoldDB" id="A0ABD5VGQ5"/>
<protein>
    <submittedName>
        <fullName evidence="3">NAD-dependent epimerase/dehydratase family protein</fullName>
    </submittedName>
</protein>
<feature type="domain" description="NAD-dependent epimerase/dehydratase" evidence="2">
    <location>
        <begin position="19"/>
        <end position="244"/>
    </location>
</feature>
<dbReference type="InterPro" id="IPR001509">
    <property type="entry name" value="Epimerase_deHydtase"/>
</dbReference>
<keyword evidence="4" id="KW-1185">Reference proteome</keyword>